<sequence length="87" mass="10144">MSRDDMVKETRRWGLSVSNRHALRNADAEISNLEKALAADGTHSVFAQTYWRRRLYEIHEMPGLGPAQRIKLEKLLSILEGHERRMK</sequence>
<dbReference type="RefSeq" id="WP_042304657.1">
    <property type="nucleotide sequence ID" value="NZ_CP026112.1"/>
</dbReference>
<evidence type="ECO:0000313" key="2">
    <source>
        <dbReference type="Proteomes" id="UP000243502"/>
    </source>
</evidence>
<dbReference type="Proteomes" id="UP000243502">
    <property type="component" value="Chromosome 2"/>
</dbReference>
<dbReference type="OrthoDB" id="9097099at2"/>
<dbReference type="EMBL" id="CP026112">
    <property type="protein sequence ID" value="AUT61708.1"/>
    <property type="molecule type" value="Genomic_DNA"/>
</dbReference>
<evidence type="ECO:0000313" key="1">
    <source>
        <dbReference type="EMBL" id="AUT61708.1"/>
    </source>
</evidence>
<proteinExistence type="predicted"/>
<organism evidence="1 2">
    <name type="scientific">Paraburkholderia terrae</name>
    <dbReference type="NCBI Taxonomy" id="311230"/>
    <lineage>
        <taxon>Bacteria</taxon>
        <taxon>Pseudomonadati</taxon>
        <taxon>Pseudomonadota</taxon>
        <taxon>Betaproteobacteria</taxon>
        <taxon>Burkholderiales</taxon>
        <taxon>Burkholderiaceae</taxon>
        <taxon>Paraburkholderia</taxon>
    </lineage>
</organism>
<dbReference type="AlphaFoldDB" id="A0A2I8EQM0"/>
<protein>
    <submittedName>
        <fullName evidence="1">Uncharacterized protein</fullName>
    </submittedName>
</protein>
<accession>A0A2I8EQM0</accession>
<reference evidence="1 2" key="1">
    <citation type="submission" date="2018-01" db="EMBL/GenBank/DDBJ databases">
        <title>Species boundaries and ecological features among Paraburkholderia terrae DSMZ17804T, P. hospita DSMZ17164T and P. caribensis DSMZ13236T.</title>
        <authorList>
            <person name="Pratama A.A."/>
        </authorList>
    </citation>
    <scope>NUCLEOTIDE SEQUENCE [LARGE SCALE GENOMIC DNA]</scope>
    <source>
        <strain evidence="1 2">DSM 17804</strain>
    </source>
</reference>
<name>A0A2I8EQM0_9BURK</name>
<gene>
    <name evidence="1" type="ORF">C2L65_18530</name>
</gene>
<dbReference type="KEGG" id="pter:C2L65_18530"/>